<dbReference type="Gene3D" id="3.60.15.10">
    <property type="entry name" value="Ribonuclease Z/Hydroxyacylglutathione hydrolase-like"/>
    <property type="match status" value="1"/>
</dbReference>
<name>A0ABN2QRD2_9ACTN</name>
<dbReference type="PANTHER" id="PTHR43546">
    <property type="entry name" value="UPF0173 METAL-DEPENDENT HYDROLASE MJ1163-RELATED"/>
    <property type="match status" value="1"/>
</dbReference>
<proteinExistence type="predicted"/>
<dbReference type="EMBL" id="BAAAQM010000004">
    <property type="protein sequence ID" value="GAA1957024.1"/>
    <property type="molecule type" value="Genomic_DNA"/>
</dbReference>
<dbReference type="Pfam" id="PF13483">
    <property type="entry name" value="Lactamase_B_3"/>
    <property type="match status" value="1"/>
</dbReference>
<keyword evidence="2" id="KW-1185">Reference proteome</keyword>
<dbReference type="InterPro" id="IPR036866">
    <property type="entry name" value="RibonucZ/Hydroxyglut_hydro"/>
</dbReference>
<dbReference type="InterPro" id="IPR050114">
    <property type="entry name" value="UPF0173_UPF0282_UlaG_hydrolase"/>
</dbReference>
<evidence type="ECO:0000313" key="2">
    <source>
        <dbReference type="Proteomes" id="UP001499854"/>
    </source>
</evidence>
<gene>
    <name evidence="1" type="ORF">GCM10009838_11220</name>
</gene>
<dbReference type="PANTHER" id="PTHR43546:SF3">
    <property type="entry name" value="UPF0173 METAL-DEPENDENT HYDROLASE MJ1163"/>
    <property type="match status" value="1"/>
</dbReference>
<organism evidence="1 2">
    <name type="scientific">Catenulispora subtropica</name>
    <dbReference type="NCBI Taxonomy" id="450798"/>
    <lineage>
        <taxon>Bacteria</taxon>
        <taxon>Bacillati</taxon>
        <taxon>Actinomycetota</taxon>
        <taxon>Actinomycetes</taxon>
        <taxon>Catenulisporales</taxon>
        <taxon>Catenulisporaceae</taxon>
        <taxon>Catenulispora</taxon>
    </lineage>
</organism>
<protein>
    <submittedName>
        <fullName evidence="1">MBL fold metallo-hydrolase</fullName>
    </submittedName>
</protein>
<sequence length="217" mass="23565">MRPTIQLTKHAHACVTLTRDEARIVIDPGTFTPDAAEAVAAAAAVLITHEHFDHFDEELIAKALEARAELRVYGPQSVVGRWEARRGQVTAVAAGDRFTAAGFDVAVFGELHAPIHRAIPRVANVGYLVDERVYHPGDAYHVPPAPVDTLLLPTSGPWTKVGEAADFMNEVGPRKAIQIHEVMLSEIGQQSMTRFLGPDMLTKVPLEIVPIGETADL</sequence>
<reference evidence="1 2" key="1">
    <citation type="journal article" date="2019" name="Int. J. Syst. Evol. Microbiol.">
        <title>The Global Catalogue of Microorganisms (GCM) 10K type strain sequencing project: providing services to taxonomists for standard genome sequencing and annotation.</title>
        <authorList>
            <consortium name="The Broad Institute Genomics Platform"/>
            <consortium name="The Broad Institute Genome Sequencing Center for Infectious Disease"/>
            <person name="Wu L."/>
            <person name="Ma J."/>
        </authorList>
    </citation>
    <scope>NUCLEOTIDE SEQUENCE [LARGE SCALE GENOMIC DNA]</scope>
    <source>
        <strain evidence="1 2">JCM 16013</strain>
    </source>
</reference>
<accession>A0ABN2QRD2</accession>
<comment type="caution">
    <text evidence="1">The sequence shown here is derived from an EMBL/GenBank/DDBJ whole genome shotgun (WGS) entry which is preliminary data.</text>
</comment>
<dbReference type="Proteomes" id="UP001499854">
    <property type="component" value="Unassembled WGS sequence"/>
</dbReference>
<evidence type="ECO:0000313" key="1">
    <source>
        <dbReference type="EMBL" id="GAA1957024.1"/>
    </source>
</evidence>
<dbReference type="SUPFAM" id="SSF56281">
    <property type="entry name" value="Metallo-hydrolase/oxidoreductase"/>
    <property type="match status" value="1"/>
</dbReference>